<proteinExistence type="inferred from homology"/>
<keyword evidence="2 8" id="KW-0235">DNA replication</keyword>
<dbReference type="PANTHER" id="PTHR30580:SF0">
    <property type="entry name" value="PRIMOSOMAL PROTEIN N"/>
    <property type="match status" value="1"/>
</dbReference>
<keyword evidence="5 8" id="KW-0862">Zinc</keyword>
<keyword evidence="4 8" id="KW-0547">Nucleotide-binding</keyword>
<dbReference type="InterPro" id="IPR042115">
    <property type="entry name" value="PriA_3primeBD_sf"/>
</dbReference>
<evidence type="ECO:0000256" key="8">
    <source>
        <dbReference type="HAMAP-Rule" id="MF_00983"/>
    </source>
</evidence>
<feature type="binding site" evidence="8">
    <location>
        <position position="474"/>
    </location>
    <ligand>
        <name>Zn(2+)</name>
        <dbReference type="ChEBI" id="CHEBI:29105"/>
        <label>2</label>
    </ligand>
</feature>
<comment type="subunit">
    <text evidence="8">Component of the replication restart primosome.</text>
</comment>
<keyword evidence="7 8" id="KW-0238">DNA-binding</keyword>
<protein>
    <recommendedName>
        <fullName evidence="8">Probable replication restart protein PriA</fullName>
    </recommendedName>
    <alternativeName>
        <fullName evidence="8">Putative ATP-dependent DNA helicase PriA</fullName>
    </alternativeName>
</protein>
<dbReference type="Gene3D" id="3.40.50.300">
    <property type="entry name" value="P-loop containing nucleotide triphosphate hydrolases"/>
    <property type="match status" value="1"/>
</dbReference>
<feature type="binding site" evidence="8">
    <location>
        <position position="453"/>
    </location>
    <ligand>
        <name>Zn(2+)</name>
        <dbReference type="ChEBI" id="CHEBI:29105"/>
        <label>2</label>
    </ligand>
</feature>
<dbReference type="InterPro" id="IPR005259">
    <property type="entry name" value="PriA"/>
</dbReference>
<accession>A0ABP9BBZ5</accession>
<comment type="similarity">
    <text evidence="8">Belongs to the helicase family. PriA subfamily.</text>
</comment>
<evidence type="ECO:0000256" key="7">
    <source>
        <dbReference type="ARBA" id="ARBA00023125"/>
    </source>
</evidence>
<dbReference type="Proteomes" id="UP001500187">
    <property type="component" value="Unassembled WGS sequence"/>
</dbReference>
<dbReference type="InterPro" id="IPR041222">
    <property type="entry name" value="PriA_3primeBD"/>
</dbReference>
<comment type="caution">
    <text evidence="8">As this protein does not have any detectable helicase domains, it probably does not have helicase activity.</text>
</comment>
<evidence type="ECO:0000256" key="2">
    <source>
        <dbReference type="ARBA" id="ARBA00022705"/>
    </source>
</evidence>
<gene>
    <name evidence="8" type="primary">priA</name>
    <name evidence="10" type="ORF">GCM10023352_10030</name>
</gene>
<feature type="binding site" evidence="8">
    <location>
        <position position="456"/>
    </location>
    <ligand>
        <name>Zn(2+)</name>
        <dbReference type="ChEBI" id="CHEBI:29105"/>
        <label>2</label>
    </ligand>
</feature>
<name>A0ABP9BBZ5_9MICC</name>
<dbReference type="PANTHER" id="PTHR30580">
    <property type="entry name" value="PRIMOSOMAL PROTEIN N"/>
    <property type="match status" value="1"/>
</dbReference>
<evidence type="ECO:0000259" key="9">
    <source>
        <dbReference type="Pfam" id="PF17764"/>
    </source>
</evidence>
<reference evidence="11" key="1">
    <citation type="journal article" date="2019" name="Int. J. Syst. Evol. Microbiol.">
        <title>The Global Catalogue of Microorganisms (GCM) 10K type strain sequencing project: providing services to taxonomists for standard genome sequencing and annotation.</title>
        <authorList>
            <consortium name="The Broad Institute Genomics Platform"/>
            <consortium name="The Broad Institute Genome Sequencing Center for Infectious Disease"/>
            <person name="Wu L."/>
            <person name="Ma J."/>
        </authorList>
    </citation>
    <scope>NUCLEOTIDE SEQUENCE [LARGE SCALE GENOMIC DNA]</scope>
    <source>
        <strain evidence="11">JCM 18541</strain>
    </source>
</reference>
<organism evidence="10 11">
    <name type="scientific">Rothia endophytica</name>
    <dbReference type="NCBI Taxonomy" id="1324766"/>
    <lineage>
        <taxon>Bacteria</taxon>
        <taxon>Bacillati</taxon>
        <taxon>Actinomycetota</taxon>
        <taxon>Actinomycetes</taxon>
        <taxon>Micrococcales</taxon>
        <taxon>Micrococcaceae</taxon>
        <taxon>Rothia</taxon>
    </lineage>
</organism>
<feature type="binding site" evidence="8">
    <location>
        <position position="471"/>
    </location>
    <ligand>
        <name>Zn(2+)</name>
        <dbReference type="ChEBI" id="CHEBI:29105"/>
        <label>2</label>
    </ligand>
</feature>
<comment type="cofactor">
    <cofactor evidence="8">
        <name>Zn(2+)</name>
        <dbReference type="ChEBI" id="CHEBI:29105"/>
    </cofactor>
    <text evidence="8">Binds 2 zinc ions per subunit.</text>
</comment>
<evidence type="ECO:0000256" key="3">
    <source>
        <dbReference type="ARBA" id="ARBA00022723"/>
    </source>
</evidence>
<keyword evidence="11" id="KW-1185">Reference proteome</keyword>
<dbReference type="HAMAP" id="MF_00983">
    <property type="entry name" value="PriA"/>
    <property type="match status" value="1"/>
</dbReference>
<sequence length="721" mass="77704">MTSFNTEPLQPDLLQGFGVSLPSQAGSTEAEDSAVSLPVARVHIDTHVPHLDRLFDYAVPAALDAEAQPGVRVRVKFGGREVTGWLRERVARSDSPTRLVPLHKIVSPLPVVDAEIFELADALADRYAGLVPDVLRLAVPPRVASVEQQYLAPASSVSSSESKDAEGKPEPVGVAEAMTDEVLEVEPEPLQAPDISAFEDYTQGTEFCDDLAAGVAARAVMSVLPSHPEHGWEDLMAVSLVQAAAHGRGALGVVPDLKSLERLETALAQLTPPERYTRLTANDAPTPRYESFLRAKQGLADIVIGTRSAAYAPIKNLGFVACWDDGDSSLIEQRAPYCHARDVLLLRATLTDSAALFMGYAVSSEAARLVRSRWASLLSADRAVIRSFTPRVLPTGDDYQLARDPLAAIARIPHQAFAVAQDALKQGPVLVQVARAGYIPSLSCQRCHMPARCRDCRGPLSLAYGQALPQCGWCGRIAQNWACTDCGERRWRSGAVGALRTAEELGRAFPDVPVISSSGENIRSSIGPEPALVIATPGGEPVAEGGYSAALLLDADRMMQADSLRAPETALRRWFNAAALVRSFAVGGRVVTTASPSPVLEALVRWDPMGYALWEIDERHDIGLPPAVRTAAVTGSEKGIETFLASLEIPEDVRVSGPVPLQEPGDYFEPDIDGEIYRAILFFTYARGRDFTRHLRAVKASLSALKKSEPVQVRCDGLDIL</sequence>
<comment type="function">
    <text evidence="8">Initiates the restart of stalled replication forks, which reloads the replicative helicase on sites other than the origin of replication. Recognizes and binds to abandoned replication forks and remodels them to uncover a helicase loading site. Promotes assembly of the primosome at these replication forks.</text>
</comment>
<dbReference type="Pfam" id="PF17764">
    <property type="entry name" value="PriA_3primeBD"/>
    <property type="match status" value="1"/>
</dbReference>
<feature type="binding site" evidence="8">
    <location>
        <position position="486"/>
    </location>
    <ligand>
        <name>Zn(2+)</name>
        <dbReference type="ChEBI" id="CHEBI:29105"/>
        <label>1</label>
    </ligand>
</feature>
<feature type="binding site" evidence="8">
    <location>
        <position position="483"/>
    </location>
    <ligand>
        <name>Zn(2+)</name>
        <dbReference type="ChEBI" id="CHEBI:29105"/>
        <label>1</label>
    </ligand>
</feature>
<evidence type="ECO:0000256" key="1">
    <source>
        <dbReference type="ARBA" id="ARBA00022515"/>
    </source>
</evidence>
<comment type="caution">
    <text evidence="10">The sequence shown here is derived from an EMBL/GenBank/DDBJ whole genome shotgun (WGS) entry which is preliminary data.</text>
</comment>
<dbReference type="Gene3D" id="3.40.1440.60">
    <property type="entry name" value="PriA, 3(prime) DNA-binding domain"/>
    <property type="match status" value="1"/>
</dbReference>
<feature type="binding site" evidence="8">
    <location>
        <position position="444"/>
    </location>
    <ligand>
        <name>Zn(2+)</name>
        <dbReference type="ChEBI" id="CHEBI:29105"/>
        <label>1</label>
    </ligand>
</feature>
<keyword evidence="3 8" id="KW-0479">Metal-binding</keyword>
<evidence type="ECO:0000256" key="4">
    <source>
        <dbReference type="ARBA" id="ARBA00022741"/>
    </source>
</evidence>
<evidence type="ECO:0000313" key="10">
    <source>
        <dbReference type="EMBL" id="GAA4793361.1"/>
    </source>
</evidence>
<keyword evidence="6 8" id="KW-0067">ATP-binding</keyword>
<dbReference type="EMBL" id="BAABKP010000001">
    <property type="protein sequence ID" value="GAA4793361.1"/>
    <property type="molecule type" value="Genomic_DNA"/>
</dbReference>
<keyword evidence="1 8" id="KW-0639">Primosome</keyword>
<evidence type="ECO:0000313" key="11">
    <source>
        <dbReference type="Proteomes" id="UP001500187"/>
    </source>
</evidence>
<evidence type="ECO:0000256" key="5">
    <source>
        <dbReference type="ARBA" id="ARBA00022833"/>
    </source>
</evidence>
<feature type="domain" description="Primosomal protein N' 3' DNA-binding" evidence="9">
    <location>
        <begin position="47"/>
        <end position="140"/>
    </location>
</feature>
<dbReference type="InterPro" id="IPR027417">
    <property type="entry name" value="P-loop_NTPase"/>
</dbReference>
<feature type="binding site" evidence="8">
    <location>
        <position position="447"/>
    </location>
    <ligand>
        <name>Zn(2+)</name>
        <dbReference type="ChEBI" id="CHEBI:29105"/>
        <label>1</label>
    </ligand>
</feature>
<dbReference type="RefSeq" id="WP_345445258.1">
    <property type="nucleotide sequence ID" value="NZ_BAABKP010000001.1"/>
</dbReference>
<evidence type="ECO:0000256" key="6">
    <source>
        <dbReference type="ARBA" id="ARBA00022840"/>
    </source>
</evidence>